<dbReference type="GO" id="GO:0033017">
    <property type="term" value="C:sarcoplasmic reticulum membrane"/>
    <property type="evidence" value="ECO:0007669"/>
    <property type="project" value="TreeGrafter"/>
</dbReference>
<dbReference type="GO" id="GO:0042383">
    <property type="term" value="C:sarcolemma"/>
    <property type="evidence" value="ECO:0007669"/>
    <property type="project" value="TreeGrafter"/>
</dbReference>
<evidence type="ECO:0000313" key="2">
    <source>
        <dbReference type="EMBL" id="VDP70325.1"/>
    </source>
</evidence>
<dbReference type="Proteomes" id="UP000279833">
    <property type="component" value="Unassembled WGS sequence"/>
</dbReference>
<dbReference type="Pfam" id="PF00622">
    <property type="entry name" value="SPRY"/>
    <property type="match status" value="1"/>
</dbReference>
<dbReference type="InterPro" id="IPR043136">
    <property type="entry name" value="B30.2/SPRY_sf"/>
</dbReference>
<protein>
    <submittedName>
        <fullName evidence="4">B30.2/SPRY domain-containing protein</fullName>
    </submittedName>
</protein>
<dbReference type="GO" id="GO:0034704">
    <property type="term" value="C:calcium channel complex"/>
    <property type="evidence" value="ECO:0007669"/>
    <property type="project" value="TreeGrafter"/>
</dbReference>
<sequence length="133" mass="14801">MDYSGPTRTYRGQTTRAVTRGKWYYEAEILTSGFIRIGWAKKSAPPDLIIGSNSSSYAFAAHQARKWNRNGSVYGTICRPGDVVGCMMDLVDKTISFSLNGELMMDPLGLEIAFKHIKVEEGKSSVFLYAFSL</sequence>
<evidence type="ECO:0000259" key="1">
    <source>
        <dbReference type="PROSITE" id="PS50188"/>
    </source>
</evidence>
<dbReference type="GO" id="GO:0006941">
    <property type="term" value="P:striated muscle contraction"/>
    <property type="evidence" value="ECO:0007669"/>
    <property type="project" value="TreeGrafter"/>
</dbReference>
<dbReference type="Gene3D" id="2.60.120.920">
    <property type="match status" value="1"/>
</dbReference>
<evidence type="ECO:0000313" key="4">
    <source>
        <dbReference type="WBParaSite" id="SCUD_0001980901-mRNA-1"/>
    </source>
</evidence>
<dbReference type="PANTHER" id="PTHR46399:SF8">
    <property type="entry name" value="B30.2_SPRY DOMAIN-CONTAINING PROTEIN"/>
    <property type="match status" value="1"/>
</dbReference>
<evidence type="ECO:0000313" key="3">
    <source>
        <dbReference type="Proteomes" id="UP000279833"/>
    </source>
</evidence>
<gene>
    <name evidence="2" type="ORF">SCUD_LOCUS19803</name>
</gene>
<feature type="domain" description="B30.2/SPRY" evidence="1">
    <location>
        <begin position="1"/>
        <end position="133"/>
    </location>
</feature>
<dbReference type="InterPro" id="IPR003877">
    <property type="entry name" value="SPRY_dom"/>
</dbReference>
<dbReference type="InterPro" id="IPR015925">
    <property type="entry name" value="Ryanodine_IP3_receptor"/>
</dbReference>
<dbReference type="GO" id="GO:0005219">
    <property type="term" value="F:ryanodine-sensitive calcium-release channel activity"/>
    <property type="evidence" value="ECO:0007669"/>
    <property type="project" value="TreeGrafter"/>
</dbReference>
<dbReference type="InterPro" id="IPR001870">
    <property type="entry name" value="B30.2/SPRY"/>
</dbReference>
<proteinExistence type="predicted"/>
<dbReference type="AlphaFoldDB" id="A0A183KXL0"/>
<dbReference type="PANTHER" id="PTHR46399">
    <property type="entry name" value="B30.2/SPRY DOMAIN-CONTAINING PROTEIN"/>
    <property type="match status" value="1"/>
</dbReference>
<accession>A0A183KXL0</accession>
<organism evidence="4">
    <name type="scientific">Schistosoma curassoni</name>
    <dbReference type="NCBI Taxonomy" id="6186"/>
    <lineage>
        <taxon>Eukaryota</taxon>
        <taxon>Metazoa</taxon>
        <taxon>Spiralia</taxon>
        <taxon>Lophotrochozoa</taxon>
        <taxon>Platyhelminthes</taxon>
        <taxon>Trematoda</taxon>
        <taxon>Digenea</taxon>
        <taxon>Strigeidida</taxon>
        <taxon>Schistosomatoidea</taxon>
        <taxon>Schistosomatidae</taxon>
        <taxon>Schistosoma</taxon>
    </lineage>
</organism>
<dbReference type="PROSITE" id="PS50188">
    <property type="entry name" value="B302_SPRY"/>
    <property type="match status" value="1"/>
</dbReference>
<dbReference type="GO" id="GO:0030018">
    <property type="term" value="C:Z disc"/>
    <property type="evidence" value="ECO:0007669"/>
    <property type="project" value="TreeGrafter"/>
</dbReference>
<keyword evidence="3" id="KW-1185">Reference proteome</keyword>
<dbReference type="InterPro" id="IPR013320">
    <property type="entry name" value="ConA-like_dom_sf"/>
</dbReference>
<reference evidence="2 3" key="2">
    <citation type="submission" date="2018-11" db="EMBL/GenBank/DDBJ databases">
        <authorList>
            <consortium name="Pathogen Informatics"/>
        </authorList>
    </citation>
    <scope>NUCLEOTIDE SEQUENCE [LARGE SCALE GENOMIC DNA]</scope>
    <source>
        <strain evidence="2">Dakar</strain>
        <strain evidence="3">Dakar, Senegal</strain>
    </source>
</reference>
<dbReference type="GO" id="GO:0014808">
    <property type="term" value="P:release of sequestered calcium ion into cytosol by sarcoplasmic reticulum"/>
    <property type="evidence" value="ECO:0007669"/>
    <property type="project" value="TreeGrafter"/>
</dbReference>
<dbReference type="SMART" id="SM00449">
    <property type="entry name" value="SPRY"/>
    <property type="match status" value="1"/>
</dbReference>
<dbReference type="WBParaSite" id="SCUD_0001980901-mRNA-1">
    <property type="protein sequence ID" value="SCUD_0001980901-mRNA-1"/>
    <property type="gene ID" value="SCUD_0001980901"/>
</dbReference>
<dbReference type="EMBL" id="UZAK01043160">
    <property type="protein sequence ID" value="VDP70325.1"/>
    <property type="molecule type" value="Genomic_DNA"/>
</dbReference>
<name>A0A183KXL0_9TREM</name>
<dbReference type="STRING" id="6186.A0A183KXL0"/>
<reference evidence="4" key="1">
    <citation type="submission" date="2016-06" db="UniProtKB">
        <authorList>
            <consortium name="WormBaseParasite"/>
        </authorList>
    </citation>
    <scope>IDENTIFICATION</scope>
</reference>
<dbReference type="SUPFAM" id="SSF49899">
    <property type="entry name" value="Concanavalin A-like lectins/glucanases"/>
    <property type="match status" value="1"/>
</dbReference>
<dbReference type="GO" id="GO:0005790">
    <property type="term" value="C:smooth endoplasmic reticulum"/>
    <property type="evidence" value="ECO:0007669"/>
    <property type="project" value="TreeGrafter"/>
</dbReference>